<feature type="compositionally biased region" description="Polar residues" evidence="1">
    <location>
        <begin position="352"/>
        <end position="366"/>
    </location>
</feature>
<dbReference type="InParanoid" id="A0A2P5A8R7"/>
<evidence type="ECO:0000313" key="2">
    <source>
        <dbReference type="EMBL" id="PON32936.1"/>
    </source>
</evidence>
<evidence type="ECO:0000313" key="3">
    <source>
        <dbReference type="Proteomes" id="UP000237000"/>
    </source>
</evidence>
<reference evidence="3" key="1">
    <citation type="submission" date="2016-06" db="EMBL/GenBank/DDBJ databases">
        <title>Parallel loss of symbiosis genes in relatives of nitrogen-fixing non-legume Parasponia.</title>
        <authorList>
            <person name="Van Velzen R."/>
            <person name="Holmer R."/>
            <person name="Bu F."/>
            <person name="Rutten L."/>
            <person name="Van Zeijl A."/>
            <person name="Liu W."/>
            <person name="Santuari L."/>
            <person name="Cao Q."/>
            <person name="Sharma T."/>
            <person name="Shen D."/>
            <person name="Roswanjaya Y."/>
            <person name="Wardhani T."/>
            <person name="Kalhor M.S."/>
            <person name="Jansen J."/>
            <person name="Van den Hoogen J."/>
            <person name="Gungor B."/>
            <person name="Hartog M."/>
            <person name="Hontelez J."/>
            <person name="Verver J."/>
            <person name="Yang W.-C."/>
            <person name="Schijlen E."/>
            <person name="Repin R."/>
            <person name="Schilthuizen M."/>
            <person name="Schranz E."/>
            <person name="Heidstra R."/>
            <person name="Miyata K."/>
            <person name="Fedorova E."/>
            <person name="Kohlen W."/>
            <person name="Bisseling T."/>
            <person name="Smit S."/>
            <person name="Geurts R."/>
        </authorList>
    </citation>
    <scope>NUCLEOTIDE SEQUENCE [LARGE SCALE GENOMIC DNA]</scope>
    <source>
        <strain evidence="3">cv. RG33-2</strain>
    </source>
</reference>
<evidence type="ECO:0000256" key="1">
    <source>
        <dbReference type="SAM" id="MobiDB-lite"/>
    </source>
</evidence>
<protein>
    <submittedName>
        <fullName evidence="2">Uncharacterized protein</fullName>
    </submittedName>
</protein>
<feature type="region of interest" description="Disordered" evidence="1">
    <location>
        <begin position="264"/>
        <end position="292"/>
    </location>
</feature>
<gene>
    <name evidence="2" type="ORF">TorRG33x02_355750</name>
</gene>
<dbReference type="EMBL" id="JXTC01001059">
    <property type="protein sequence ID" value="PON32936.1"/>
    <property type="molecule type" value="Genomic_DNA"/>
</dbReference>
<feature type="region of interest" description="Disordered" evidence="1">
    <location>
        <begin position="41"/>
        <end position="65"/>
    </location>
</feature>
<proteinExistence type="predicted"/>
<sequence length="389" mass="42490">MTTLLIGMGKDLTPHQHELEELQRLQDRELGATGNVAHEHRRKMRENTQDQDPFLPGRQRTENPTTRRYLTRLRSSSTHILTTVHENENVNEEPVTRRSRSTQALITVHESVNEEAEQENNANDGNDEGDNVHEQENQANNEATRHVNKIGPLAANVAETENTVNEIGLLAYTANEGNNEVGDHVDSVTLEVIQSVGDGLAVGDEGYAGEGVAPLEVVQSVGDGVAIGDDIYAGEEFSANGSMGNETGKGEDKQRTVIRVGNEGSVEAGAASEVHPERVQKRMRRKTRRVDEPLYRPRLRGHGAQQLDHEIGDGGPIGNDNGLLKNDERLVENEGGLFGEDDKPMRNKTAEGENNQSNVIHTSNEGTVRAGTALEVGQAEGTVQYEVGQ</sequence>
<name>A0A2P5A8R7_TREOI</name>
<organism evidence="2 3">
    <name type="scientific">Trema orientale</name>
    <name type="common">Charcoal tree</name>
    <name type="synonym">Celtis orientalis</name>
    <dbReference type="NCBI Taxonomy" id="63057"/>
    <lineage>
        <taxon>Eukaryota</taxon>
        <taxon>Viridiplantae</taxon>
        <taxon>Streptophyta</taxon>
        <taxon>Embryophyta</taxon>
        <taxon>Tracheophyta</taxon>
        <taxon>Spermatophyta</taxon>
        <taxon>Magnoliopsida</taxon>
        <taxon>eudicotyledons</taxon>
        <taxon>Gunneridae</taxon>
        <taxon>Pentapetalae</taxon>
        <taxon>rosids</taxon>
        <taxon>fabids</taxon>
        <taxon>Rosales</taxon>
        <taxon>Cannabaceae</taxon>
        <taxon>Trema</taxon>
    </lineage>
</organism>
<feature type="region of interest" description="Disordered" evidence="1">
    <location>
        <begin position="111"/>
        <end position="133"/>
    </location>
</feature>
<keyword evidence="3" id="KW-1185">Reference proteome</keyword>
<feature type="region of interest" description="Disordered" evidence="1">
    <location>
        <begin position="336"/>
        <end position="366"/>
    </location>
</feature>
<dbReference type="AlphaFoldDB" id="A0A2P5A8R7"/>
<comment type="caution">
    <text evidence="2">The sequence shown here is derived from an EMBL/GenBank/DDBJ whole genome shotgun (WGS) entry which is preliminary data.</text>
</comment>
<feature type="compositionally biased region" description="Basic and acidic residues" evidence="1">
    <location>
        <begin position="340"/>
        <end position="351"/>
    </location>
</feature>
<dbReference type="Proteomes" id="UP000237000">
    <property type="component" value="Unassembled WGS sequence"/>
</dbReference>
<accession>A0A2P5A8R7</accession>